<proteinExistence type="predicted"/>
<dbReference type="CDD" id="cd04301">
    <property type="entry name" value="NAT_SF"/>
    <property type="match status" value="1"/>
</dbReference>
<protein>
    <submittedName>
        <fullName evidence="3">GNAT family N-acetyltransferase</fullName>
    </submittedName>
</protein>
<reference evidence="3" key="1">
    <citation type="submission" date="2022-08" db="EMBL/GenBank/DDBJ databases">
        <authorList>
            <person name="Somphong A."/>
            <person name="Phongsopitanun W."/>
        </authorList>
    </citation>
    <scope>NUCLEOTIDE SEQUENCE</scope>
    <source>
        <strain evidence="3">LP05-1</strain>
    </source>
</reference>
<evidence type="ECO:0000256" key="1">
    <source>
        <dbReference type="SAM" id="MobiDB-lite"/>
    </source>
</evidence>
<name>A0ABT2CA41_9ACTN</name>
<dbReference type="InterPro" id="IPR052742">
    <property type="entry name" value="Mito_N-acetyltransferase"/>
</dbReference>
<dbReference type="SUPFAM" id="SSF55729">
    <property type="entry name" value="Acyl-CoA N-acyltransferases (Nat)"/>
    <property type="match status" value="1"/>
</dbReference>
<feature type="domain" description="N-acetyltransferase" evidence="2">
    <location>
        <begin position="21"/>
        <end position="184"/>
    </location>
</feature>
<dbReference type="EMBL" id="JANUGQ010000001">
    <property type="protein sequence ID" value="MCS0634185.1"/>
    <property type="molecule type" value="Genomic_DNA"/>
</dbReference>
<dbReference type="Gene3D" id="3.40.630.30">
    <property type="match status" value="1"/>
</dbReference>
<dbReference type="PANTHER" id="PTHR43138:SF1">
    <property type="entry name" value="N-ACETYLTRANSFERASE ACA1"/>
    <property type="match status" value="1"/>
</dbReference>
<feature type="region of interest" description="Disordered" evidence="1">
    <location>
        <begin position="1"/>
        <end position="20"/>
    </location>
</feature>
<organism evidence="3 4">
    <name type="scientific">Streptomyces pyxinae</name>
    <dbReference type="NCBI Taxonomy" id="2970734"/>
    <lineage>
        <taxon>Bacteria</taxon>
        <taxon>Bacillati</taxon>
        <taxon>Actinomycetota</taxon>
        <taxon>Actinomycetes</taxon>
        <taxon>Kitasatosporales</taxon>
        <taxon>Streptomycetaceae</taxon>
        <taxon>Streptomyces</taxon>
    </lineage>
</organism>
<dbReference type="InterPro" id="IPR000182">
    <property type="entry name" value="GNAT_dom"/>
</dbReference>
<dbReference type="Proteomes" id="UP001431313">
    <property type="component" value="Unassembled WGS sequence"/>
</dbReference>
<dbReference type="PROSITE" id="PS51186">
    <property type="entry name" value="GNAT"/>
    <property type="match status" value="1"/>
</dbReference>
<gene>
    <name evidence="3" type="ORF">NX801_00590</name>
</gene>
<evidence type="ECO:0000259" key="2">
    <source>
        <dbReference type="PROSITE" id="PS51186"/>
    </source>
</evidence>
<feature type="compositionally biased region" description="Pro residues" evidence="1">
    <location>
        <begin position="1"/>
        <end position="11"/>
    </location>
</feature>
<evidence type="ECO:0000313" key="4">
    <source>
        <dbReference type="Proteomes" id="UP001431313"/>
    </source>
</evidence>
<dbReference type="PANTHER" id="PTHR43138">
    <property type="entry name" value="ACETYLTRANSFERASE, GNAT FAMILY"/>
    <property type="match status" value="1"/>
</dbReference>
<keyword evidence="4" id="KW-1185">Reference proteome</keyword>
<evidence type="ECO:0000313" key="3">
    <source>
        <dbReference type="EMBL" id="MCS0634185.1"/>
    </source>
</evidence>
<sequence>MNDPTPAPAPVPGSATGPAPVRIREATAGDWAAIWPFFRTVVAAGETFAFPTGLGEEEGRGWWMLTAPHRTVVAVDEATGAVVGTAKMNNNQHGNGAHIASASYLVDPAHGGRGIGRLLVEESIAWARAAGFRGMQFNAVVATNEHAVRLYERLGFRIVGTVPEGFRHPEHGYVGLHIMHRPLRPRGTVPAG</sequence>
<dbReference type="Pfam" id="PF00583">
    <property type="entry name" value="Acetyltransf_1"/>
    <property type="match status" value="1"/>
</dbReference>
<comment type="caution">
    <text evidence="3">The sequence shown here is derived from an EMBL/GenBank/DDBJ whole genome shotgun (WGS) entry which is preliminary data.</text>
</comment>
<dbReference type="InterPro" id="IPR016181">
    <property type="entry name" value="Acyl_CoA_acyltransferase"/>
</dbReference>
<accession>A0ABT2CA41</accession>
<dbReference type="RefSeq" id="WP_258784718.1">
    <property type="nucleotide sequence ID" value="NZ_JANUGQ010000001.1"/>
</dbReference>